<proteinExistence type="predicted"/>
<accession>A0A6J5LIQ9</accession>
<dbReference type="EMBL" id="LR796270">
    <property type="protein sequence ID" value="CAB4133183.1"/>
    <property type="molecule type" value="Genomic_DNA"/>
</dbReference>
<reference evidence="1" key="1">
    <citation type="submission" date="2020-04" db="EMBL/GenBank/DDBJ databases">
        <authorList>
            <person name="Chiriac C."/>
            <person name="Salcher M."/>
            <person name="Ghai R."/>
            <person name="Kavagutti S V."/>
        </authorList>
    </citation>
    <scope>NUCLEOTIDE SEQUENCE</scope>
</reference>
<protein>
    <submittedName>
        <fullName evidence="1">Uncharacterized protein</fullName>
    </submittedName>
</protein>
<sequence length="75" mass="8954">MEPIKPLVTPEPITQSNNTKNYMIYIQPEMSDWQCWCFGSQPGIGIVWTPLKGKEPNWFWRKMQYLCFGNNWVKK</sequence>
<evidence type="ECO:0000313" key="1">
    <source>
        <dbReference type="EMBL" id="CAB4133183.1"/>
    </source>
</evidence>
<name>A0A6J5LIQ9_9CAUD</name>
<organism evidence="1">
    <name type="scientific">uncultured Caudovirales phage</name>
    <dbReference type="NCBI Taxonomy" id="2100421"/>
    <lineage>
        <taxon>Viruses</taxon>
        <taxon>Duplodnaviria</taxon>
        <taxon>Heunggongvirae</taxon>
        <taxon>Uroviricota</taxon>
        <taxon>Caudoviricetes</taxon>
        <taxon>Peduoviridae</taxon>
        <taxon>Maltschvirus</taxon>
        <taxon>Maltschvirus maltsch</taxon>
    </lineage>
</organism>
<gene>
    <name evidence="1" type="ORF">UFOVP250_57</name>
</gene>